<sequence length="533" mass="61272">MIQCRVGGLEQDSEKCLLSQSWSKRATAAATCPRARQTPNSACPGSRSRHLENAVRLPQPRATHAPPTLMATYSHVSGLIFSDVLFYPADGGEPRIEPKILTEFKATEAVDGLDEYTVVIFDPSILIRAPAAADTLLARRSYAWGTESLDRDEEYVLCYSISPELPVNLAMARLVGADPENRSRRFLWRGDVFVVKRRKWPVNHEQNGWFWINSISYDRTRRGHKEYVDMLAHSVELFNSRLIPEWYNSDRWLHLLHAEVKYQESCYESIHSVELLFSCLASRKSKSKREILCDEWGTLIETIILRTRLRDPDEAVTRDVLLFPVGGGKPRLAPMAFSTEGAEALPYGGLWTQHPDLRNRYGASNMFATYQKVWNVEHPDDDRDERYLLYHNISPRLPVNMSMARVVGADYRSPGLHQMWRGDVIVVRARQWPEPLTRGKGAHIDYADMPRTAIDLFKSDYIPNWYYLQTSKNFLEEAKEFNMFANVFWPGGPTWSKYAIFRYFAGNSKEYARYSRLDQAIEELRAIAVTEVS</sequence>
<gene>
    <name evidence="2" type="ORF">B0H15DRAFT_833319</name>
</gene>
<evidence type="ECO:0000313" key="2">
    <source>
        <dbReference type="EMBL" id="KAJ7092284.1"/>
    </source>
</evidence>
<keyword evidence="3" id="KW-1185">Reference proteome</keyword>
<evidence type="ECO:0000313" key="3">
    <source>
        <dbReference type="Proteomes" id="UP001222325"/>
    </source>
</evidence>
<evidence type="ECO:0000256" key="1">
    <source>
        <dbReference type="SAM" id="MobiDB-lite"/>
    </source>
</evidence>
<name>A0AAD6UBF5_9AGAR</name>
<reference evidence="2" key="1">
    <citation type="submission" date="2023-03" db="EMBL/GenBank/DDBJ databases">
        <title>Massive genome expansion in bonnet fungi (Mycena s.s.) driven by repeated elements and novel gene families across ecological guilds.</title>
        <authorList>
            <consortium name="Lawrence Berkeley National Laboratory"/>
            <person name="Harder C.B."/>
            <person name="Miyauchi S."/>
            <person name="Viragh M."/>
            <person name="Kuo A."/>
            <person name="Thoen E."/>
            <person name="Andreopoulos B."/>
            <person name="Lu D."/>
            <person name="Skrede I."/>
            <person name="Drula E."/>
            <person name="Henrissat B."/>
            <person name="Morin E."/>
            <person name="Kohler A."/>
            <person name="Barry K."/>
            <person name="LaButti K."/>
            <person name="Morin E."/>
            <person name="Salamov A."/>
            <person name="Lipzen A."/>
            <person name="Mereny Z."/>
            <person name="Hegedus B."/>
            <person name="Baldrian P."/>
            <person name="Stursova M."/>
            <person name="Weitz H."/>
            <person name="Taylor A."/>
            <person name="Grigoriev I.V."/>
            <person name="Nagy L.G."/>
            <person name="Martin F."/>
            <person name="Kauserud H."/>
        </authorList>
    </citation>
    <scope>NUCLEOTIDE SEQUENCE</scope>
    <source>
        <strain evidence="2">CBHHK173m</strain>
    </source>
</reference>
<feature type="region of interest" description="Disordered" evidence="1">
    <location>
        <begin position="29"/>
        <end position="51"/>
    </location>
</feature>
<dbReference type="Proteomes" id="UP001222325">
    <property type="component" value="Unassembled WGS sequence"/>
</dbReference>
<accession>A0AAD6UBF5</accession>
<dbReference type="AlphaFoldDB" id="A0AAD6UBF5"/>
<dbReference type="EMBL" id="JARJCN010000018">
    <property type="protein sequence ID" value="KAJ7092284.1"/>
    <property type="molecule type" value="Genomic_DNA"/>
</dbReference>
<proteinExistence type="predicted"/>
<comment type="caution">
    <text evidence="2">The sequence shown here is derived from an EMBL/GenBank/DDBJ whole genome shotgun (WGS) entry which is preliminary data.</text>
</comment>
<feature type="compositionally biased region" description="Low complexity" evidence="1">
    <location>
        <begin position="29"/>
        <end position="38"/>
    </location>
</feature>
<organism evidence="2 3">
    <name type="scientific">Mycena belliarum</name>
    <dbReference type="NCBI Taxonomy" id="1033014"/>
    <lineage>
        <taxon>Eukaryota</taxon>
        <taxon>Fungi</taxon>
        <taxon>Dikarya</taxon>
        <taxon>Basidiomycota</taxon>
        <taxon>Agaricomycotina</taxon>
        <taxon>Agaricomycetes</taxon>
        <taxon>Agaricomycetidae</taxon>
        <taxon>Agaricales</taxon>
        <taxon>Marasmiineae</taxon>
        <taxon>Mycenaceae</taxon>
        <taxon>Mycena</taxon>
    </lineage>
</organism>
<protein>
    <submittedName>
        <fullName evidence="2">Uncharacterized protein</fullName>
    </submittedName>
</protein>